<gene>
    <name evidence="1" type="ORF">AGABI1DRAFT_111796</name>
</gene>
<reference evidence="2" key="1">
    <citation type="journal article" date="2012" name="Proc. Natl. Acad. Sci. U.S.A.">
        <title>Genome sequence of the button mushroom Agaricus bisporus reveals mechanisms governing adaptation to a humic-rich ecological niche.</title>
        <authorList>
            <person name="Morin E."/>
            <person name="Kohler A."/>
            <person name="Baker A.R."/>
            <person name="Foulongne-Oriol M."/>
            <person name="Lombard V."/>
            <person name="Nagy L.G."/>
            <person name="Ohm R.A."/>
            <person name="Patyshakuliyeva A."/>
            <person name="Brun A."/>
            <person name="Aerts A.L."/>
            <person name="Bailey A.M."/>
            <person name="Billette C."/>
            <person name="Coutinho P.M."/>
            <person name="Deakin G."/>
            <person name="Doddapaneni H."/>
            <person name="Floudas D."/>
            <person name="Grimwood J."/>
            <person name="Hilden K."/>
            <person name="Kuees U."/>
            <person name="LaButti K.M."/>
            <person name="Lapidus A."/>
            <person name="Lindquist E.A."/>
            <person name="Lucas S.M."/>
            <person name="Murat C."/>
            <person name="Riley R.W."/>
            <person name="Salamov A.A."/>
            <person name="Schmutz J."/>
            <person name="Subramanian V."/>
            <person name="Woesten H.A.B."/>
            <person name="Xu J."/>
            <person name="Eastwood D.C."/>
            <person name="Foster G.D."/>
            <person name="Sonnenberg A.S."/>
            <person name="Cullen D."/>
            <person name="de Vries R.P."/>
            <person name="Lundell T."/>
            <person name="Hibbett D.S."/>
            <person name="Henrissat B."/>
            <person name="Burton K.S."/>
            <person name="Kerrigan R.W."/>
            <person name="Challen M.P."/>
            <person name="Grigoriev I.V."/>
            <person name="Martin F."/>
        </authorList>
    </citation>
    <scope>NUCLEOTIDE SEQUENCE [LARGE SCALE GENOMIC DNA]</scope>
    <source>
        <strain evidence="2">JB137-S8 / ATCC MYA-4627 / FGSC 10392</strain>
    </source>
</reference>
<accession>K5Y116</accession>
<dbReference type="GeneID" id="18823413"/>
<keyword evidence="2" id="KW-1185">Reference proteome</keyword>
<sequence>MSWDPQSLFTAPERNLPLPLPGQDKLLGGEHNRFGRRLIWNTINYLEKVGQGCY</sequence>
<protein>
    <submittedName>
        <fullName evidence="1">Uncharacterized protein</fullName>
    </submittedName>
</protein>
<evidence type="ECO:0000313" key="2">
    <source>
        <dbReference type="Proteomes" id="UP000008493"/>
    </source>
</evidence>
<organism evidence="1 2">
    <name type="scientific">Agaricus bisporus var. burnettii (strain JB137-S8 / ATCC MYA-4627 / FGSC 10392)</name>
    <name type="common">White button mushroom</name>
    <dbReference type="NCBI Taxonomy" id="597362"/>
    <lineage>
        <taxon>Eukaryota</taxon>
        <taxon>Fungi</taxon>
        <taxon>Dikarya</taxon>
        <taxon>Basidiomycota</taxon>
        <taxon>Agaricomycotina</taxon>
        <taxon>Agaricomycetes</taxon>
        <taxon>Agaricomycetidae</taxon>
        <taxon>Agaricales</taxon>
        <taxon>Agaricineae</taxon>
        <taxon>Agaricaceae</taxon>
        <taxon>Agaricus</taxon>
    </lineage>
</organism>
<dbReference type="AlphaFoldDB" id="K5Y116"/>
<dbReference type="KEGG" id="abp:AGABI1DRAFT111796"/>
<name>K5Y116_AGABU</name>
<dbReference type="HOGENOM" id="CLU_3049769_0_0_1"/>
<dbReference type="Proteomes" id="UP000008493">
    <property type="component" value="Unassembled WGS sequence"/>
</dbReference>
<dbReference type="EMBL" id="JH971387">
    <property type="protein sequence ID" value="EKM81490.1"/>
    <property type="molecule type" value="Genomic_DNA"/>
</dbReference>
<dbReference type="RefSeq" id="XP_007327400.1">
    <property type="nucleotide sequence ID" value="XM_007327338.1"/>
</dbReference>
<evidence type="ECO:0000313" key="1">
    <source>
        <dbReference type="EMBL" id="EKM81490.1"/>
    </source>
</evidence>
<dbReference type="InParanoid" id="K5Y116"/>
<proteinExistence type="predicted"/>